<accession>A0A926KQV8</accession>
<sequence>MEENKDKSLSRRKFITGVSAAGIALVAGKKIFDPVSVTAATSQTVTNTTYSNLDASDYDTIQSAINNAENRVVLIPFRSTAYTINAAITVPNDKILIIEGTLVGTGKIICNGKVGLSGNGTISLTGQPHAIELRGNSVVYGLNFINQIDTTASIGIVPYTDINQININNCTFNKVRYGILKQGASSQSAVKNSIITNNIFTDVYGDAIEWNIGYNDERLLIENNTIDTVNGVSTFHGIGIGVAGGSYGNNQRLKQFSIRNNILSNMRQGIHVENSKDFEITGNRLYNISNIYSQSTGLDCAGIIVNGSFNFTISNNSLKDFTSTIGGIRISAGVLNGAYVEVCKNYEIVNNRLANAGPIISESGDDGITIIDGNKLSDGSYISHFGACSLTITNNSVNVKSGSPGLILDYMSNALEVTKFNSKYKRKLVIKNNYISDELGTPIVELKNIVADIFEATNNNFYIESSVSNKKQIQRTYFTNTGTFPYGIEFITGDLIIDTINNISYLVTKSGSRNRGLDNFNVHDASNGIVYSTNLNWVDLSVGGHHETGQWINLTNIGPSGATLTARVKRVWVENNQYRMQLDTSISSIASGTITSANEVKYITI</sequence>
<organism evidence="1 2">
    <name type="scientific">Paenibacillus sedimenti</name>
    <dbReference type="NCBI Taxonomy" id="2770274"/>
    <lineage>
        <taxon>Bacteria</taxon>
        <taxon>Bacillati</taxon>
        <taxon>Bacillota</taxon>
        <taxon>Bacilli</taxon>
        <taxon>Bacillales</taxon>
        <taxon>Paenibacillaceae</taxon>
        <taxon>Paenibacillus</taxon>
    </lineage>
</organism>
<dbReference type="SUPFAM" id="SSF51126">
    <property type="entry name" value="Pectin lyase-like"/>
    <property type="match status" value="1"/>
</dbReference>
<evidence type="ECO:0000313" key="2">
    <source>
        <dbReference type="Proteomes" id="UP000650466"/>
    </source>
</evidence>
<protein>
    <submittedName>
        <fullName evidence="1">Twin-arginine translocation signal domain-containing protein</fullName>
    </submittedName>
</protein>
<dbReference type="SMART" id="SM00710">
    <property type="entry name" value="PbH1"/>
    <property type="match status" value="7"/>
</dbReference>
<dbReference type="RefSeq" id="WP_188175052.1">
    <property type="nucleotide sequence ID" value="NZ_JACVVD010000004.1"/>
</dbReference>
<evidence type="ECO:0000313" key="1">
    <source>
        <dbReference type="EMBL" id="MBD0381261.1"/>
    </source>
</evidence>
<dbReference type="NCBIfam" id="TIGR01409">
    <property type="entry name" value="TAT_signal_seq"/>
    <property type="match status" value="1"/>
</dbReference>
<keyword evidence="2" id="KW-1185">Reference proteome</keyword>
<proteinExistence type="predicted"/>
<dbReference type="InterPro" id="IPR006311">
    <property type="entry name" value="TAT_signal"/>
</dbReference>
<dbReference type="Gene3D" id="2.160.20.10">
    <property type="entry name" value="Single-stranded right-handed beta-helix, Pectin lyase-like"/>
    <property type="match status" value="1"/>
</dbReference>
<reference evidence="1" key="1">
    <citation type="submission" date="2020-09" db="EMBL/GenBank/DDBJ databases">
        <title>Draft Genome Sequence of Paenibacillus sp. WST5.</title>
        <authorList>
            <person name="Bao Z."/>
        </authorList>
    </citation>
    <scope>NUCLEOTIDE SEQUENCE</scope>
    <source>
        <strain evidence="1">WST5</strain>
    </source>
</reference>
<dbReference type="InterPro" id="IPR011050">
    <property type="entry name" value="Pectin_lyase_fold/virulence"/>
</dbReference>
<dbReference type="PROSITE" id="PS51318">
    <property type="entry name" value="TAT"/>
    <property type="match status" value="1"/>
</dbReference>
<dbReference type="Proteomes" id="UP000650466">
    <property type="component" value="Unassembled WGS sequence"/>
</dbReference>
<dbReference type="InterPro" id="IPR006626">
    <property type="entry name" value="PbH1"/>
</dbReference>
<dbReference type="EMBL" id="JACVVD010000004">
    <property type="protein sequence ID" value="MBD0381261.1"/>
    <property type="molecule type" value="Genomic_DNA"/>
</dbReference>
<dbReference type="AlphaFoldDB" id="A0A926KQV8"/>
<gene>
    <name evidence="1" type="ORF">ICC18_14140</name>
</gene>
<comment type="caution">
    <text evidence="1">The sequence shown here is derived from an EMBL/GenBank/DDBJ whole genome shotgun (WGS) entry which is preliminary data.</text>
</comment>
<name>A0A926KQV8_9BACL</name>
<dbReference type="InterPro" id="IPR012334">
    <property type="entry name" value="Pectin_lyas_fold"/>
</dbReference>
<dbReference type="InterPro" id="IPR019546">
    <property type="entry name" value="TAT_signal_bac_arc"/>
</dbReference>